<dbReference type="PANTHER" id="PTHR23023">
    <property type="entry name" value="DIMETHYLANILINE MONOOXYGENASE"/>
    <property type="match status" value="1"/>
</dbReference>
<dbReference type="PRINTS" id="PR00370">
    <property type="entry name" value="FMOXYGENASE"/>
</dbReference>
<keyword evidence="4" id="KW-0521">NADP</keyword>
<dbReference type="Pfam" id="PF00743">
    <property type="entry name" value="FMO-like"/>
    <property type="match status" value="1"/>
</dbReference>
<gene>
    <name evidence="6" type="primary">FMO3_2</name>
    <name evidence="6" type="ORF">K7432_015940</name>
</gene>
<evidence type="ECO:0000256" key="1">
    <source>
        <dbReference type="ARBA" id="ARBA00009183"/>
    </source>
</evidence>
<dbReference type="PIRSF" id="PIRSF000332">
    <property type="entry name" value="FMO"/>
    <property type="match status" value="1"/>
</dbReference>
<reference evidence="6 7" key="1">
    <citation type="submission" date="2023-04" db="EMBL/GenBank/DDBJ databases">
        <title>Genome of Basidiobolus ranarum AG-B5.</title>
        <authorList>
            <person name="Stajich J.E."/>
            <person name="Carter-House D."/>
            <person name="Gryganskyi A."/>
        </authorList>
    </citation>
    <scope>NUCLEOTIDE SEQUENCE [LARGE SCALE GENOMIC DNA]</scope>
    <source>
        <strain evidence="6 7">AG-B5</strain>
    </source>
</reference>
<keyword evidence="5 6" id="KW-0560">Oxidoreductase</keyword>
<dbReference type="InterPro" id="IPR020946">
    <property type="entry name" value="Flavin_mOase-like"/>
</dbReference>
<keyword evidence="2" id="KW-0285">Flavoprotein</keyword>
<dbReference type="InterPro" id="IPR050346">
    <property type="entry name" value="FMO-like"/>
</dbReference>
<keyword evidence="3" id="KW-0274">FAD</keyword>
<evidence type="ECO:0000256" key="4">
    <source>
        <dbReference type="ARBA" id="ARBA00022857"/>
    </source>
</evidence>
<evidence type="ECO:0000313" key="7">
    <source>
        <dbReference type="Proteomes" id="UP001479436"/>
    </source>
</evidence>
<evidence type="ECO:0000256" key="3">
    <source>
        <dbReference type="ARBA" id="ARBA00022827"/>
    </source>
</evidence>
<keyword evidence="6" id="KW-0503">Monooxygenase</keyword>
<evidence type="ECO:0000256" key="5">
    <source>
        <dbReference type="ARBA" id="ARBA00023002"/>
    </source>
</evidence>
<name>A0ABR2WFJ0_9FUNG</name>
<organism evidence="6 7">
    <name type="scientific">Basidiobolus ranarum</name>
    <dbReference type="NCBI Taxonomy" id="34480"/>
    <lineage>
        <taxon>Eukaryota</taxon>
        <taxon>Fungi</taxon>
        <taxon>Fungi incertae sedis</taxon>
        <taxon>Zoopagomycota</taxon>
        <taxon>Entomophthoromycotina</taxon>
        <taxon>Basidiobolomycetes</taxon>
        <taxon>Basidiobolales</taxon>
        <taxon>Basidiobolaceae</taxon>
        <taxon>Basidiobolus</taxon>
    </lineage>
</organism>
<dbReference type="InterPro" id="IPR000960">
    <property type="entry name" value="Flavin_mOase"/>
</dbReference>
<dbReference type="GO" id="GO:0004497">
    <property type="term" value="F:monooxygenase activity"/>
    <property type="evidence" value="ECO:0007669"/>
    <property type="project" value="UniProtKB-KW"/>
</dbReference>
<dbReference type="SUPFAM" id="SSF51905">
    <property type="entry name" value="FAD/NAD(P)-binding domain"/>
    <property type="match status" value="1"/>
</dbReference>
<sequence>MYKNIVFIMSRDMSPFPDFPIPSSWPTFLPQPKVREYLNNYSKEFHLENHIKFNHKVTQLKPFKEGWEVSYEKEGLLDKLYVDHVIVANGHNSCPIMPKFKGMDRFKGSIIHSTMYHDPSEFVGKRVVVVGSGTTSCDIASEMSYVAKEVIISSRSGAYIFPRLTGAGKPVDLSLNRFLTWLIPSWLSNYLASNFILIPGTGWLKPKKLSLFEKSPAASAMMLERLASGSVLTEPGIDCFLEDAKSIRFTNGDIISDIDTVILATGYQLHFPFFTEKEVHKYVLGEQPSEKSSLENGPLWLHEGIFPPHYPSIAFLGLVFTLDSAMILSDVQIRYITSVWTDRVKLPKKAAMDSLLVKKKEHLPATQRSIWEPNQNYLNDLAKICGFFPSFWSIVREHHSLSLAWKSWFSPRWPANFRLVGFGKWTGASNVIEQQYNDSSKSK</sequence>
<dbReference type="Proteomes" id="UP001479436">
    <property type="component" value="Unassembled WGS sequence"/>
</dbReference>
<protein>
    <submittedName>
        <fullName evidence="6">Dimethylaniline monooxygenase</fullName>
        <ecNumber evidence="6">1.14.13.8</ecNumber>
    </submittedName>
</protein>
<accession>A0ABR2WFJ0</accession>
<proteinExistence type="inferred from homology"/>
<evidence type="ECO:0000313" key="6">
    <source>
        <dbReference type="EMBL" id="KAK9760255.1"/>
    </source>
</evidence>
<evidence type="ECO:0000256" key="2">
    <source>
        <dbReference type="ARBA" id="ARBA00022630"/>
    </source>
</evidence>
<dbReference type="Gene3D" id="3.50.50.60">
    <property type="entry name" value="FAD/NAD(P)-binding domain"/>
    <property type="match status" value="4"/>
</dbReference>
<dbReference type="EC" id="1.14.13.8" evidence="6"/>
<dbReference type="EMBL" id="JASJQH010002361">
    <property type="protein sequence ID" value="KAK9760255.1"/>
    <property type="molecule type" value="Genomic_DNA"/>
</dbReference>
<dbReference type="InterPro" id="IPR036188">
    <property type="entry name" value="FAD/NAD-bd_sf"/>
</dbReference>
<comment type="caution">
    <text evidence="6">The sequence shown here is derived from an EMBL/GenBank/DDBJ whole genome shotgun (WGS) entry which is preliminary data.</text>
</comment>
<comment type="similarity">
    <text evidence="1">Belongs to the FMO family.</text>
</comment>
<keyword evidence="7" id="KW-1185">Reference proteome</keyword>